<comment type="caution">
    <text evidence="1">The sequence shown here is derived from an EMBL/GenBank/DDBJ whole genome shotgun (WGS) entry which is preliminary data.</text>
</comment>
<proteinExistence type="predicted"/>
<sequence>MGETGYSPNEANDTVDRFGLSKERRLETVDTNIDLLLRRCQRKGIQPREMVLKGFHDRQKMNEQLGDDLAADIYASVTGLPDYNLDDEIARAQAYQDIQRIFSRIIDFQHSNAAESRVQREQERQAQEHWKQAGVFSYEIGRQNELVLHVPSMTEPPQPGQLKDSLRQLADTLEQEPDIKEVRGSSLLLEHPIARRLGFEIDPGSDEEFVPNFRMSREEFLKRFGKT</sequence>
<dbReference type="Proteomes" id="UP000179164">
    <property type="component" value="Unassembled WGS sequence"/>
</dbReference>
<reference evidence="1 2" key="1">
    <citation type="journal article" date="2016" name="Nat. Commun.">
        <title>Thousands of microbial genomes shed light on interconnected biogeochemical processes in an aquifer system.</title>
        <authorList>
            <person name="Anantharaman K."/>
            <person name="Brown C.T."/>
            <person name="Hug L.A."/>
            <person name="Sharon I."/>
            <person name="Castelle C.J."/>
            <person name="Probst A.J."/>
            <person name="Thomas B.C."/>
            <person name="Singh A."/>
            <person name="Wilkins M.J."/>
            <person name="Karaoz U."/>
            <person name="Brodie E.L."/>
            <person name="Williams K.H."/>
            <person name="Hubbard S.S."/>
            <person name="Banfield J.F."/>
        </authorList>
    </citation>
    <scope>NUCLEOTIDE SEQUENCE [LARGE SCALE GENOMIC DNA]</scope>
</reference>
<dbReference type="AlphaFoldDB" id="A0A1G2B705"/>
<name>A0A1G2B705_9BACT</name>
<evidence type="ECO:0000313" key="2">
    <source>
        <dbReference type="Proteomes" id="UP000179164"/>
    </source>
</evidence>
<dbReference type="EMBL" id="MHKE01000012">
    <property type="protein sequence ID" value="OGY84020.1"/>
    <property type="molecule type" value="Genomic_DNA"/>
</dbReference>
<gene>
    <name evidence="1" type="ORF">A2898_01995</name>
</gene>
<protein>
    <submittedName>
        <fullName evidence="1">Uncharacterized protein</fullName>
    </submittedName>
</protein>
<dbReference type="STRING" id="1798543.A2898_01995"/>
<evidence type="ECO:0000313" key="1">
    <source>
        <dbReference type="EMBL" id="OGY84020.1"/>
    </source>
</evidence>
<organism evidence="1 2">
    <name type="scientific">Candidatus Kerfeldbacteria bacterium RIFCSPLOWO2_01_FULL_48_11</name>
    <dbReference type="NCBI Taxonomy" id="1798543"/>
    <lineage>
        <taxon>Bacteria</taxon>
        <taxon>Candidatus Kerfeldiibacteriota</taxon>
    </lineage>
</organism>
<accession>A0A1G2B705</accession>